<name>A0AAX4FPI5_XANEU</name>
<organism evidence="1 2">
    <name type="scientific">Xanthomonas euvesicatoria</name>
    <dbReference type="NCBI Taxonomy" id="456327"/>
    <lineage>
        <taxon>Bacteria</taxon>
        <taxon>Pseudomonadati</taxon>
        <taxon>Pseudomonadota</taxon>
        <taxon>Gammaproteobacteria</taxon>
        <taxon>Lysobacterales</taxon>
        <taxon>Lysobacteraceae</taxon>
        <taxon>Xanthomonas</taxon>
    </lineage>
</organism>
<dbReference type="AlphaFoldDB" id="A0AAX4FPI5"/>
<dbReference type="RefSeq" id="WP_317719150.1">
    <property type="nucleotide sequence ID" value="NZ_CP137532.1"/>
</dbReference>
<reference evidence="1" key="1">
    <citation type="submission" date="2023-10" db="EMBL/GenBank/DDBJ databases">
        <title>Comparative Genomic Analysis of Tomato Bacterial Spot Xanthomonads Reveals A New Lineage of Xanthomonas euvesicatoria.</title>
        <authorList>
            <person name="Huang C.-J."/>
            <person name="Wu T.-L."/>
            <person name="Wu Y.-L."/>
            <person name="Wang R.-S."/>
            <person name="Lin Y.-C."/>
        </authorList>
    </citation>
    <scope>NUCLEOTIDE SEQUENCE</scope>
    <source>
        <strain evidence="1">T0319-01</strain>
    </source>
</reference>
<evidence type="ECO:0000313" key="1">
    <source>
        <dbReference type="EMBL" id="WOP57957.1"/>
    </source>
</evidence>
<dbReference type="EMBL" id="CP137539">
    <property type="protein sequence ID" value="WOP57957.1"/>
    <property type="molecule type" value="Genomic_DNA"/>
</dbReference>
<evidence type="ECO:0000313" key="2">
    <source>
        <dbReference type="Proteomes" id="UP001304429"/>
    </source>
</evidence>
<proteinExistence type="predicted"/>
<protein>
    <submittedName>
        <fullName evidence="1">Uncharacterized protein</fullName>
    </submittedName>
</protein>
<gene>
    <name evidence="1" type="ORF">R5577_07505</name>
</gene>
<dbReference type="Proteomes" id="UP001304429">
    <property type="component" value="Chromosome"/>
</dbReference>
<sequence>MARLAESSVVVALRDWQWETAIMEGRRPGPFLNLSGNTDKKLGDVKFSENDRLFLIEAKATENEIKEEWDRGERPRKHAHRMLRALIESYGENENERDATLIRSSLLAHHFLYSYTTKRRSDIVFEPYIIATQCLEGFKENKDNKESETPKREKENVESLAKGLLHISKFKLFDTEKKKHTHFAIPQKFYNKTVTMSYETDAAFELGLTLPKFQEYINYLCGDKDEDIEALIKCLDGKLIAFSGKTSELNKFVQTFKTSKKHYPKPSRARKDHDQ</sequence>
<accession>A0AAX4FPI5</accession>